<gene>
    <name evidence="4" type="primary">LOC108009382</name>
</gene>
<evidence type="ECO:0000313" key="3">
    <source>
        <dbReference type="Proteomes" id="UP001652628"/>
    </source>
</evidence>
<dbReference type="GO" id="GO:0012505">
    <property type="term" value="C:endomembrane system"/>
    <property type="evidence" value="ECO:0007669"/>
    <property type="project" value="TreeGrafter"/>
</dbReference>
<dbReference type="RefSeq" id="XP_016929179.3">
    <property type="nucleotide sequence ID" value="XM_017073690.4"/>
</dbReference>
<dbReference type="Pfam" id="PF05600">
    <property type="entry name" value="CDK5RAP3"/>
    <property type="match status" value="1"/>
</dbReference>
<dbReference type="PANTHER" id="PTHR14894">
    <property type="entry name" value="CDK5 REGULATORY SUBUNIT-ASSOCIATED PROTEIN 3"/>
    <property type="match status" value="1"/>
</dbReference>
<evidence type="ECO:0000256" key="2">
    <source>
        <dbReference type="SAM" id="Coils"/>
    </source>
</evidence>
<protein>
    <submittedName>
        <fullName evidence="4">CDK5RAP3 protein homolog</fullName>
    </submittedName>
</protein>
<feature type="coiled-coil region" evidence="2">
    <location>
        <begin position="474"/>
        <end position="501"/>
    </location>
</feature>
<keyword evidence="3" id="KW-1185">Reference proteome</keyword>
<keyword evidence="2" id="KW-0175">Coiled coil</keyword>
<comment type="similarity">
    <text evidence="1">Belongs to the CDK5RAP3 family.</text>
</comment>
<evidence type="ECO:0000313" key="4">
    <source>
        <dbReference type="RefSeq" id="XP_016929179.3"/>
    </source>
</evidence>
<dbReference type="PANTHER" id="PTHR14894:SF0">
    <property type="entry name" value="CDK5 REGULATORY SUBUNIT-ASSOCIATED PROTEIN 3"/>
    <property type="match status" value="1"/>
</dbReference>
<accession>A0AB39Z6D4</accession>
<dbReference type="Proteomes" id="UP001652628">
    <property type="component" value="Chromosome 2R"/>
</dbReference>
<organism evidence="3 4">
    <name type="scientific">Drosophila suzukii</name>
    <name type="common">Spotted-wing drosophila fruit fly</name>
    <dbReference type="NCBI Taxonomy" id="28584"/>
    <lineage>
        <taxon>Eukaryota</taxon>
        <taxon>Metazoa</taxon>
        <taxon>Ecdysozoa</taxon>
        <taxon>Arthropoda</taxon>
        <taxon>Hexapoda</taxon>
        <taxon>Insecta</taxon>
        <taxon>Pterygota</taxon>
        <taxon>Neoptera</taxon>
        <taxon>Endopterygota</taxon>
        <taxon>Diptera</taxon>
        <taxon>Brachycera</taxon>
        <taxon>Muscomorpha</taxon>
        <taxon>Ephydroidea</taxon>
        <taxon>Drosophilidae</taxon>
        <taxon>Drosophila</taxon>
        <taxon>Sophophora</taxon>
    </lineage>
</organism>
<sequence length="543" mass="61538">MKWLESLLNSSAKSGNTVRNNATKQPAWTKTLTKMNESEIPIDIHTLKLQDWLISRRIVPKNVQLEIREIHKKISNALQDMPSNEQLIKLLARTNINYYHVKEIIEILKQTEKDTKSVFGTYGSQRMKDWQEISRLYEKNATYLAETAQIFVRNVNYEIPGVRKQMAKLEQQTDESQKRAHDLNKPESQLLAEHAALLEQLGVKGDNLHAEFVEVLAGLPDLYAKSLIDIAKIQPGIDLYAEISGHKQALPILSHLVEFGNTTVYQYIHKEAPLAVEEPPIRLNLDEGITSKDENAPLEIDFGADDNGGTSSTVSAEIIDYGDFGSGDLPESEGGNIDWGIESAPTDAVEINFDIPVEEYGIVVEGTGMDGGTAKGDQAYTLLDSPNYRDRFLDEIYELESFLRLRLYELKQLETSSDIMFSLMDNIATHDAESIRKILGAVEKIIQQTSDEQTRHLFQLKHSPKYANLLATKLQQMTKAVEKLRSTREALKKRAIELREQRQQLNPVLEELIAQTRTLQSHIEKDISKRYKNRVVNLMGGVN</sequence>
<dbReference type="GeneID" id="108009382"/>
<dbReference type="AlphaFoldDB" id="A0AB39Z6D4"/>
<proteinExistence type="inferred from homology"/>
<dbReference type="InterPro" id="IPR008491">
    <property type="entry name" value="CDK5RAP3"/>
</dbReference>
<dbReference type="GO" id="GO:0007346">
    <property type="term" value="P:regulation of mitotic cell cycle"/>
    <property type="evidence" value="ECO:0007669"/>
    <property type="project" value="TreeGrafter"/>
</dbReference>
<name>A0AB39Z6D4_DROSZ</name>
<evidence type="ECO:0000256" key="1">
    <source>
        <dbReference type="ARBA" id="ARBA00007478"/>
    </source>
</evidence>
<reference evidence="4" key="1">
    <citation type="submission" date="2025-08" db="UniProtKB">
        <authorList>
            <consortium name="RefSeq"/>
        </authorList>
    </citation>
    <scope>IDENTIFICATION</scope>
</reference>